<dbReference type="GeneID" id="111310728"/>
<evidence type="ECO:0000256" key="2">
    <source>
        <dbReference type="ARBA" id="ARBA00023121"/>
    </source>
</evidence>
<reference evidence="5" key="1">
    <citation type="submission" date="2025-08" db="UniProtKB">
        <authorList>
            <consortium name="RefSeq"/>
        </authorList>
    </citation>
    <scope>IDENTIFICATION</scope>
    <source>
        <tissue evidence="5">Fruit stalk</tissue>
    </source>
</reference>
<dbReference type="Proteomes" id="UP000515121">
    <property type="component" value="Unplaced"/>
</dbReference>
<dbReference type="InterPro" id="IPR016140">
    <property type="entry name" value="Bifunc_inhib/LTP/seed_store"/>
</dbReference>
<feature type="domain" description="Bifunctional inhibitor/plant lipid transfer protein/seed storage helical" evidence="3">
    <location>
        <begin position="46"/>
        <end position="111"/>
    </location>
</feature>
<dbReference type="Gene3D" id="1.10.110.10">
    <property type="entry name" value="Plant lipid-transfer and hydrophobic proteins"/>
    <property type="match status" value="1"/>
</dbReference>
<accession>A0A6P6AM00</accession>
<evidence type="ECO:0000313" key="5">
    <source>
        <dbReference type="RefSeq" id="XP_022765884.1"/>
    </source>
</evidence>
<keyword evidence="1" id="KW-0813">Transport</keyword>
<dbReference type="OrthoDB" id="665742at2759"/>
<protein>
    <submittedName>
        <fullName evidence="5">Non-specific lipid-transfer protein 2-like</fullName>
    </submittedName>
</protein>
<evidence type="ECO:0000256" key="1">
    <source>
        <dbReference type="ARBA" id="ARBA00022448"/>
    </source>
</evidence>
<dbReference type="CDD" id="cd01959">
    <property type="entry name" value="nsLTP2"/>
    <property type="match status" value="1"/>
</dbReference>
<dbReference type="GO" id="GO:0006869">
    <property type="term" value="P:lipid transport"/>
    <property type="evidence" value="ECO:0007669"/>
    <property type="project" value="InterPro"/>
</dbReference>
<evidence type="ECO:0000259" key="3">
    <source>
        <dbReference type="SMART" id="SM00499"/>
    </source>
</evidence>
<dbReference type="SMART" id="SM00499">
    <property type="entry name" value="AAI"/>
    <property type="match status" value="1"/>
</dbReference>
<dbReference type="InterPro" id="IPR036312">
    <property type="entry name" value="Bifun_inhib/LTP/seed_sf"/>
</dbReference>
<name>A0A6P6AM00_DURZI</name>
<dbReference type="AlphaFoldDB" id="A0A6P6AM00"/>
<keyword evidence="4" id="KW-1185">Reference proteome</keyword>
<dbReference type="Pfam" id="PF00234">
    <property type="entry name" value="Tryp_alpha_amyl"/>
    <property type="match status" value="1"/>
</dbReference>
<dbReference type="KEGG" id="dzi:111310728"/>
<dbReference type="GO" id="GO:0008289">
    <property type="term" value="F:lipid binding"/>
    <property type="evidence" value="ECO:0007669"/>
    <property type="project" value="UniProtKB-KW"/>
</dbReference>
<dbReference type="PANTHER" id="PTHR33214:SF73">
    <property type="entry name" value="BIFUNCTIONAL INHIBITOR_LIPID-TRANSFER PROTEIN_SEED STORAGE 2S ALBUMIN SUPERFAMILY PROTEIN"/>
    <property type="match status" value="1"/>
</dbReference>
<evidence type="ECO:0000313" key="4">
    <source>
        <dbReference type="Proteomes" id="UP000515121"/>
    </source>
</evidence>
<dbReference type="SUPFAM" id="SSF47699">
    <property type="entry name" value="Bifunctional inhibitor/lipid-transfer protein/seed storage 2S albumin"/>
    <property type="match status" value="1"/>
</dbReference>
<proteinExistence type="predicted"/>
<dbReference type="RefSeq" id="XP_022765884.1">
    <property type="nucleotide sequence ID" value="XM_022910149.1"/>
</dbReference>
<keyword evidence="2" id="KW-0446">Lipid-binding</keyword>
<dbReference type="InterPro" id="IPR033872">
    <property type="entry name" value="nsLTP2"/>
</dbReference>
<gene>
    <name evidence="5" type="primary">LOC111310728</name>
</gene>
<dbReference type="PANTHER" id="PTHR33214">
    <property type="entry name" value="BIFUNCTIONAL INHIBITOR/LIPID-TRANSFER PROTEIN/SEED STORAGE 2S ALBUMIN SUPERFAMILY PROTEIN"/>
    <property type="match status" value="1"/>
</dbReference>
<sequence>MCPEMSVMDLRLKLLIGDLTFLEIKFISTNLQPPKSDTHTAEAVTCNATELMPCLEAITSSTPPSETCCSKLREQTPCLCGYLEDPTLKPLANNPNTAKVASTCGVAYSQC</sequence>
<organism evidence="4 5">
    <name type="scientific">Durio zibethinus</name>
    <name type="common">Durian</name>
    <dbReference type="NCBI Taxonomy" id="66656"/>
    <lineage>
        <taxon>Eukaryota</taxon>
        <taxon>Viridiplantae</taxon>
        <taxon>Streptophyta</taxon>
        <taxon>Embryophyta</taxon>
        <taxon>Tracheophyta</taxon>
        <taxon>Spermatophyta</taxon>
        <taxon>Magnoliopsida</taxon>
        <taxon>eudicotyledons</taxon>
        <taxon>Gunneridae</taxon>
        <taxon>Pentapetalae</taxon>
        <taxon>rosids</taxon>
        <taxon>malvids</taxon>
        <taxon>Malvales</taxon>
        <taxon>Malvaceae</taxon>
        <taxon>Helicteroideae</taxon>
        <taxon>Durio</taxon>
    </lineage>
</organism>